<comment type="caution">
    <text evidence="2">The sequence shown here is derived from an EMBL/GenBank/DDBJ whole genome shotgun (WGS) entry which is preliminary data.</text>
</comment>
<dbReference type="AlphaFoldDB" id="A0A4Z0JLJ8"/>
<dbReference type="RefSeq" id="WP_135372057.1">
    <property type="nucleotide sequence ID" value="NZ_RKLY01000009.1"/>
</dbReference>
<organism evidence="2 3">
    <name type="scientific">Companilactobacillus suantsaicola</name>
    <dbReference type="NCBI Taxonomy" id="2487723"/>
    <lineage>
        <taxon>Bacteria</taxon>
        <taxon>Bacillati</taxon>
        <taxon>Bacillota</taxon>
        <taxon>Bacilli</taxon>
        <taxon>Lactobacillales</taxon>
        <taxon>Lactobacillaceae</taxon>
        <taxon>Companilactobacillus</taxon>
    </lineage>
</organism>
<accession>A0A4Z0JLJ8</accession>
<reference evidence="2 3" key="1">
    <citation type="submission" date="2018-10" db="EMBL/GenBank/DDBJ databases">
        <title>Lactobacillus sp. R7 and Lactobacillus sp. R19 isolated from fermented mustard green product of Taiwan.</title>
        <authorList>
            <person name="Lin S.-T."/>
        </authorList>
    </citation>
    <scope>NUCLEOTIDE SEQUENCE [LARGE SCALE GENOMIC DNA]</scope>
    <source>
        <strain evidence="2 3">BCRC 81127</strain>
    </source>
</reference>
<feature type="transmembrane region" description="Helical" evidence="1">
    <location>
        <begin position="35"/>
        <end position="54"/>
    </location>
</feature>
<feature type="transmembrane region" description="Helical" evidence="1">
    <location>
        <begin position="12"/>
        <end position="29"/>
    </location>
</feature>
<dbReference type="EMBL" id="RKLY01000009">
    <property type="protein sequence ID" value="TGD23772.1"/>
    <property type="molecule type" value="Genomic_DNA"/>
</dbReference>
<protein>
    <submittedName>
        <fullName evidence="2">Uncharacterized protein</fullName>
    </submittedName>
</protein>
<keyword evidence="1" id="KW-1133">Transmembrane helix</keyword>
<proteinExistence type="predicted"/>
<name>A0A4Z0JLJ8_9LACO</name>
<evidence type="ECO:0000313" key="2">
    <source>
        <dbReference type="EMBL" id="TGD23772.1"/>
    </source>
</evidence>
<gene>
    <name evidence="2" type="ORF">EGT49_04855</name>
</gene>
<dbReference type="Proteomes" id="UP000298021">
    <property type="component" value="Unassembled WGS sequence"/>
</dbReference>
<keyword evidence="3" id="KW-1185">Reference proteome</keyword>
<keyword evidence="1" id="KW-0812">Transmembrane</keyword>
<dbReference type="OrthoDB" id="2311636at2"/>
<evidence type="ECO:0000256" key="1">
    <source>
        <dbReference type="SAM" id="Phobius"/>
    </source>
</evidence>
<keyword evidence="1" id="KW-0472">Membrane</keyword>
<sequence length="187" mass="21018">MDKIEFGRKINYVPALISCVIGIVVGIGIQIFTKITLLAVILAITALVVVALLFTRSMYDFFGHWEIDSEGIQNTDYQNFNVRFQAVLFPFSESRVRFKFDEIKSMTVIVGKDMNAPSNILGGSFYAPKKIMFHLPTPYYLEVNLKDGRQVNLDLSADWDDTEVIGYIVDFIGSEAGIDVGMIKQSN</sequence>
<evidence type="ECO:0000313" key="3">
    <source>
        <dbReference type="Proteomes" id="UP000298021"/>
    </source>
</evidence>